<dbReference type="AlphaFoldDB" id="A0AAJ6CH07"/>
<feature type="region of interest" description="Disordered" evidence="1">
    <location>
        <begin position="272"/>
        <end position="333"/>
    </location>
</feature>
<keyword evidence="2" id="KW-0812">Transmembrane</keyword>
<reference evidence="4 5" key="1">
    <citation type="submission" date="2023-03" db="EMBL/GenBank/DDBJ databases">
        <title>Mating type loci evolution in Malassezia.</title>
        <authorList>
            <person name="Coelho M.A."/>
        </authorList>
    </citation>
    <scope>NUCLEOTIDE SEQUENCE [LARGE SCALE GENOMIC DNA]</scope>
    <source>
        <strain evidence="4 5">CBS 9725</strain>
    </source>
</reference>
<feature type="compositionally biased region" description="Polar residues" evidence="1">
    <location>
        <begin position="229"/>
        <end position="241"/>
    </location>
</feature>
<feature type="compositionally biased region" description="Polar residues" evidence="1">
    <location>
        <begin position="408"/>
        <end position="417"/>
    </location>
</feature>
<keyword evidence="2" id="KW-1133">Transmembrane helix</keyword>
<evidence type="ECO:0000256" key="1">
    <source>
        <dbReference type="SAM" id="MobiDB-lite"/>
    </source>
</evidence>
<feature type="signal peptide" evidence="3">
    <location>
        <begin position="1"/>
        <end position="24"/>
    </location>
</feature>
<feature type="compositionally biased region" description="Polar residues" evidence="1">
    <location>
        <begin position="313"/>
        <end position="333"/>
    </location>
</feature>
<name>A0AAJ6CH07_9BASI</name>
<evidence type="ECO:0000256" key="3">
    <source>
        <dbReference type="SAM" id="SignalP"/>
    </source>
</evidence>
<evidence type="ECO:0000313" key="5">
    <source>
        <dbReference type="Proteomes" id="UP001219567"/>
    </source>
</evidence>
<feature type="compositionally biased region" description="Polar residues" evidence="1">
    <location>
        <begin position="428"/>
        <end position="437"/>
    </location>
</feature>
<evidence type="ECO:0000256" key="2">
    <source>
        <dbReference type="SAM" id="Phobius"/>
    </source>
</evidence>
<evidence type="ECO:0000313" key="4">
    <source>
        <dbReference type="EMBL" id="WFC98800.1"/>
    </source>
</evidence>
<feature type="compositionally biased region" description="Basic and acidic residues" evidence="1">
    <location>
        <begin position="200"/>
        <end position="214"/>
    </location>
</feature>
<feature type="compositionally biased region" description="Polar residues" evidence="1">
    <location>
        <begin position="274"/>
        <end position="294"/>
    </location>
</feature>
<gene>
    <name evidence="4" type="ORF">MYAM1_001532</name>
</gene>
<sequence>MPGVIQRVLETGVLLLCILDVHHALRYAHVPRRSAERAPNDWARSAVLTSGGEARRLGSARRRTRLRGTLQTLCVWFVYIGIFPMVEGILGWIIPFWSTIQTLWLLWMLANRRMPIVSRHELHIDEATRWVHGFLLFSMNIIGSPRICPRLGSIRAWEQKETTEQDQMDSSVTQHSPGLEKGDDTVAGTNFLVASQPNTLEDRPQKEEFSVRQEKQKKRNEHSDKPIQTPASSIYSRTATSSHLTTDARNIEAQNFDASQCKASSLASTVCLGQPNNPSRTPEISTSQSKTSETSLRDSLISRAERRSKRETVSSNGSTAPSFSPSPPQLRTSTLISKDCSPLLSISQENPHAHGSTDEFVPPHALLQRADLDNLGRSKHKDLTPSATPAKRSPFEPKAERNVRSRRNLSQTQTDTVGSAKRVIHTMRTATTSQSGSDRGPKTQRKPATSERRAASQTSLLPRPSRIPPTETETRLRRSVRTRSTTKHTVIR</sequence>
<feature type="compositionally biased region" description="Basic and acidic residues" evidence="1">
    <location>
        <begin position="303"/>
        <end position="312"/>
    </location>
</feature>
<feature type="region of interest" description="Disordered" evidence="1">
    <location>
        <begin position="160"/>
        <end position="241"/>
    </location>
</feature>
<keyword evidence="3" id="KW-0732">Signal</keyword>
<protein>
    <submittedName>
        <fullName evidence="4">Uncharacterized protein</fullName>
    </submittedName>
</protein>
<organism evidence="4 5">
    <name type="scientific">Malassezia yamatoensis</name>
    <dbReference type="NCBI Taxonomy" id="253288"/>
    <lineage>
        <taxon>Eukaryota</taxon>
        <taxon>Fungi</taxon>
        <taxon>Dikarya</taxon>
        <taxon>Basidiomycota</taxon>
        <taxon>Ustilaginomycotina</taxon>
        <taxon>Malasseziomycetes</taxon>
        <taxon>Malasseziales</taxon>
        <taxon>Malasseziaceae</taxon>
        <taxon>Malassezia</taxon>
    </lineage>
</organism>
<keyword evidence="5" id="KW-1185">Reference proteome</keyword>
<proteinExistence type="predicted"/>
<dbReference type="EMBL" id="CP119943">
    <property type="protein sequence ID" value="WFC98800.1"/>
    <property type="molecule type" value="Genomic_DNA"/>
</dbReference>
<feature type="transmembrane region" description="Helical" evidence="2">
    <location>
        <begin position="65"/>
        <end position="83"/>
    </location>
</feature>
<keyword evidence="2" id="KW-0472">Membrane</keyword>
<feature type="region of interest" description="Disordered" evidence="1">
    <location>
        <begin position="373"/>
        <end position="492"/>
    </location>
</feature>
<feature type="compositionally biased region" description="Basic residues" evidence="1">
    <location>
        <begin position="477"/>
        <end position="492"/>
    </location>
</feature>
<dbReference type="Proteomes" id="UP001219567">
    <property type="component" value="Chromosome 1"/>
</dbReference>
<accession>A0AAJ6CH07</accession>
<feature type="compositionally biased region" description="Basic and acidic residues" evidence="1">
    <location>
        <begin position="393"/>
        <end position="403"/>
    </location>
</feature>
<feature type="chain" id="PRO_5042555162" evidence="3">
    <location>
        <begin position="25"/>
        <end position="492"/>
    </location>
</feature>